<name>A0AAV2Z470_9STRA</name>
<protein>
    <submittedName>
        <fullName evidence="1">Uncharacterized protein</fullName>
    </submittedName>
</protein>
<reference evidence="1" key="1">
    <citation type="submission" date="2022-11" db="EMBL/GenBank/DDBJ databases">
        <authorList>
            <person name="Morgan W.R."/>
            <person name="Tartar A."/>
        </authorList>
    </citation>
    <scope>NUCLEOTIDE SEQUENCE</scope>
    <source>
        <strain evidence="1">ARSEF 373</strain>
    </source>
</reference>
<accession>A0AAV2Z470</accession>
<comment type="caution">
    <text evidence="1">The sequence shown here is derived from an EMBL/GenBank/DDBJ whole genome shotgun (WGS) entry which is preliminary data.</text>
</comment>
<reference evidence="1" key="2">
    <citation type="journal article" date="2023" name="Microbiol Resour">
        <title>Decontamination and Annotation of the Draft Genome Sequence of the Oomycete Lagenidium giganteum ARSEF 373.</title>
        <authorList>
            <person name="Morgan W.R."/>
            <person name="Tartar A."/>
        </authorList>
    </citation>
    <scope>NUCLEOTIDE SEQUENCE</scope>
    <source>
        <strain evidence="1">ARSEF 373</strain>
    </source>
</reference>
<sequence length="122" mass="13625">MREKTATAKRAVCGCVICVEDIKSSSPSATWTKYERFKLHKENDRASDCPFWNHTQVVAITDDADLLECVCESCHEAFCFIHSCAHTSRACVEYEKQASATEKINRTAIGLTRQARHVVAAS</sequence>
<dbReference type="AlphaFoldDB" id="A0AAV2Z470"/>
<proteinExistence type="predicted"/>
<dbReference type="EMBL" id="DAKRPA010000054">
    <property type="protein sequence ID" value="DBA01081.1"/>
    <property type="molecule type" value="Genomic_DNA"/>
</dbReference>
<evidence type="ECO:0000313" key="1">
    <source>
        <dbReference type="EMBL" id="DBA01081.1"/>
    </source>
</evidence>
<keyword evidence="2" id="KW-1185">Reference proteome</keyword>
<evidence type="ECO:0000313" key="2">
    <source>
        <dbReference type="Proteomes" id="UP001146120"/>
    </source>
</evidence>
<dbReference type="Proteomes" id="UP001146120">
    <property type="component" value="Unassembled WGS sequence"/>
</dbReference>
<gene>
    <name evidence="1" type="ORF">N0F65_002691</name>
</gene>
<organism evidence="1 2">
    <name type="scientific">Lagenidium giganteum</name>
    <dbReference type="NCBI Taxonomy" id="4803"/>
    <lineage>
        <taxon>Eukaryota</taxon>
        <taxon>Sar</taxon>
        <taxon>Stramenopiles</taxon>
        <taxon>Oomycota</taxon>
        <taxon>Peronosporomycetes</taxon>
        <taxon>Pythiales</taxon>
        <taxon>Pythiaceae</taxon>
    </lineage>
</organism>